<proteinExistence type="predicted"/>
<dbReference type="RefSeq" id="WP_029055082.1">
    <property type="nucleotide sequence ID" value="NZ_CP015108.1"/>
</dbReference>
<dbReference type="Proteomes" id="UP000192486">
    <property type="component" value="Chromosome"/>
</dbReference>
<dbReference type="EMBL" id="CP015108">
    <property type="protein sequence ID" value="ARF13600.1"/>
    <property type="molecule type" value="Genomic_DNA"/>
</dbReference>
<reference evidence="1 2" key="1">
    <citation type="submission" date="2016-04" db="EMBL/GenBank/DDBJ databases">
        <title>Comparative Genomics and Epigenetics of Sporosarcina ureae.</title>
        <authorList>
            <person name="Oliver A.S."/>
            <person name="Cooper K.K."/>
        </authorList>
    </citation>
    <scope>NUCLEOTIDE SEQUENCE [LARGE SCALE GENOMIC DNA]</scope>
    <source>
        <strain evidence="1 2">S204</strain>
    </source>
</reference>
<gene>
    <name evidence="1" type="ORF">SporoS204_05145</name>
</gene>
<sequence length="352" mass="40502">MFKVTQQFKGIDFSRVVIDYVWGKDRLRELESLLPDNKTVHSIEKTIDFKNIQLYEEILESHVELWEKGLIDLSITRTANLVDLMKAKGFNVYYMGISEDTIKKKIEELITHIKFSNLKENQVVAGFIDSPDAASTSENELIQISIYKELLEFSAQNDLQLVIQRHDSSFEISTSYGELQEITNNYHTCKMIRFLKERLSFEVYVGWGIGRTFTQAAQHAKLAYREAKSYIDSCTFVIDDTQHPMGPLGFKEADDTEMNIYSWKEIEQLSQQVDITISQLQKVITAITSLKTNELTSKTAADVLNMSERSTNRLLNQLVEKELATVESKKINGLQGRPTKIYTVNLPFLDRQ</sequence>
<keyword evidence="2" id="KW-1185">Reference proteome</keyword>
<evidence type="ECO:0000313" key="1">
    <source>
        <dbReference type="EMBL" id="ARF13600.1"/>
    </source>
</evidence>
<protein>
    <recommendedName>
        <fullName evidence="3">Transcriptional regulator</fullName>
    </recommendedName>
</protein>
<accession>A0ABN4YPB2</accession>
<evidence type="ECO:0000313" key="2">
    <source>
        <dbReference type="Proteomes" id="UP000192486"/>
    </source>
</evidence>
<organism evidence="1 2">
    <name type="scientific">Sporosarcina ureae</name>
    <dbReference type="NCBI Taxonomy" id="1571"/>
    <lineage>
        <taxon>Bacteria</taxon>
        <taxon>Bacillati</taxon>
        <taxon>Bacillota</taxon>
        <taxon>Bacilli</taxon>
        <taxon>Bacillales</taxon>
        <taxon>Caryophanaceae</taxon>
        <taxon>Sporosarcina</taxon>
    </lineage>
</organism>
<evidence type="ECO:0008006" key="3">
    <source>
        <dbReference type="Google" id="ProtNLM"/>
    </source>
</evidence>
<name>A0ABN4YPB2_SPOUR</name>